<comment type="caution">
    <text evidence="1">The sequence shown here is derived from an EMBL/GenBank/DDBJ whole genome shotgun (WGS) entry which is preliminary data.</text>
</comment>
<name>A0A5B7GVV3_PORTR</name>
<dbReference type="Proteomes" id="UP000324222">
    <property type="component" value="Unassembled WGS sequence"/>
</dbReference>
<dbReference type="OrthoDB" id="414569at2759"/>
<dbReference type="Gene3D" id="3.10.180.10">
    <property type="entry name" value="2,3-Dihydroxybiphenyl 1,2-Dioxygenase, domain 1"/>
    <property type="match status" value="1"/>
</dbReference>
<organism evidence="1 2">
    <name type="scientific">Portunus trituberculatus</name>
    <name type="common">Swimming crab</name>
    <name type="synonym">Neptunus trituberculatus</name>
    <dbReference type="NCBI Taxonomy" id="210409"/>
    <lineage>
        <taxon>Eukaryota</taxon>
        <taxon>Metazoa</taxon>
        <taxon>Ecdysozoa</taxon>
        <taxon>Arthropoda</taxon>
        <taxon>Crustacea</taxon>
        <taxon>Multicrustacea</taxon>
        <taxon>Malacostraca</taxon>
        <taxon>Eumalacostraca</taxon>
        <taxon>Eucarida</taxon>
        <taxon>Decapoda</taxon>
        <taxon>Pleocyemata</taxon>
        <taxon>Brachyura</taxon>
        <taxon>Eubrachyura</taxon>
        <taxon>Portunoidea</taxon>
        <taxon>Portunidae</taxon>
        <taxon>Portuninae</taxon>
        <taxon>Portunus</taxon>
    </lineage>
</organism>
<sequence>MEVIHRKGAVGFGAGNIRALAQSIICDKQQKKARLAQSIIHNQQ</sequence>
<keyword evidence="2" id="KW-1185">Reference proteome</keyword>
<proteinExistence type="predicted"/>
<dbReference type="InterPro" id="IPR029068">
    <property type="entry name" value="Glyas_Bleomycin-R_OHBP_Dase"/>
</dbReference>
<reference evidence="1 2" key="1">
    <citation type="submission" date="2019-05" db="EMBL/GenBank/DDBJ databases">
        <title>Another draft genome of Portunus trituberculatus and its Hox gene families provides insights of decapod evolution.</title>
        <authorList>
            <person name="Jeong J.-H."/>
            <person name="Song I."/>
            <person name="Kim S."/>
            <person name="Choi T."/>
            <person name="Kim D."/>
            <person name="Ryu S."/>
            <person name="Kim W."/>
        </authorList>
    </citation>
    <scope>NUCLEOTIDE SEQUENCE [LARGE SCALE GENOMIC DNA]</scope>
    <source>
        <tissue evidence="1">Muscle</tissue>
    </source>
</reference>
<gene>
    <name evidence="1" type="ORF">E2C01_055407</name>
</gene>
<protein>
    <submittedName>
        <fullName evidence="1">Uncharacterized protein</fullName>
    </submittedName>
</protein>
<dbReference type="EMBL" id="VSRR010018427">
    <property type="protein sequence ID" value="MPC61337.1"/>
    <property type="molecule type" value="Genomic_DNA"/>
</dbReference>
<dbReference type="AlphaFoldDB" id="A0A5B7GVV3"/>
<evidence type="ECO:0000313" key="2">
    <source>
        <dbReference type="Proteomes" id="UP000324222"/>
    </source>
</evidence>
<accession>A0A5B7GVV3</accession>
<evidence type="ECO:0000313" key="1">
    <source>
        <dbReference type="EMBL" id="MPC61337.1"/>
    </source>
</evidence>